<sequence>MEHSDTKSATSKGGSKSSSNKTVRNQYPKTSTRSRRSSRSTSPQRRYRSRERRSRSRESRKSRSRERRRSRSKERRRSRSRERRRSRSKEGRRSRSRERRRSRSRERTSKGKSFRERSKSIESKSRILKNSNPRQSSTDDKALENNTGSTSFEQMSSLMGFEGFDTTKGKKVFGNHPGSANVVKARKYRQYMNRKGGFNRPLDEIN</sequence>
<feature type="compositionally biased region" description="Basic and acidic residues" evidence="8">
    <location>
        <begin position="105"/>
        <end position="125"/>
    </location>
</feature>
<evidence type="ECO:0000313" key="10">
    <source>
        <dbReference type="EMBL" id="PVU99782.1"/>
    </source>
</evidence>
<feature type="region of interest" description="Disordered" evidence="8">
    <location>
        <begin position="1"/>
        <end position="154"/>
    </location>
</feature>
<evidence type="ECO:0000256" key="5">
    <source>
        <dbReference type="ARBA" id="ARBA00022664"/>
    </source>
</evidence>
<feature type="compositionally biased region" description="Basic residues" evidence="8">
    <location>
        <begin position="45"/>
        <end position="55"/>
    </location>
</feature>
<name>A0A2T9Z5C5_9FUNG</name>
<keyword evidence="6" id="KW-0508">mRNA splicing</keyword>
<comment type="similarity">
    <text evidence="3">Belongs to the SNUT3 family.</text>
</comment>
<keyword evidence="11" id="KW-1185">Reference proteome</keyword>
<dbReference type="GO" id="GO:0008380">
    <property type="term" value="P:RNA splicing"/>
    <property type="evidence" value="ECO:0007669"/>
    <property type="project" value="UniProtKB-KW"/>
</dbReference>
<comment type="function">
    <text evidence="1">May play a role in mRNA splicing.</text>
</comment>
<dbReference type="EMBL" id="MBFT01000020">
    <property type="protein sequence ID" value="PVU99782.1"/>
    <property type="molecule type" value="Genomic_DNA"/>
</dbReference>
<feature type="compositionally biased region" description="Basic residues" evidence="8">
    <location>
        <begin position="94"/>
        <end position="104"/>
    </location>
</feature>
<feature type="domain" description="U4/U6.U5 small nuclear ribonucleoprotein 27kDa protein" evidence="9">
    <location>
        <begin position="153"/>
        <end position="204"/>
    </location>
</feature>
<dbReference type="STRING" id="61424.A0A2T9Z5C5"/>
<comment type="subunit">
    <text evidence="4">Part of a tri-snRNP complex.</text>
</comment>
<evidence type="ECO:0000313" key="11">
    <source>
        <dbReference type="Proteomes" id="UP000245699"/>
    </source>
</evidence>
<dbReference type="Proteomes" id="UP000245699">
    <property type="component" value="Unassembled WGS sequence"/>
</dbReference>
<dbReference type="GO" id="GO:0071011">
    <property type="term" value="C:precatalytic spliceosome"/>
    <property type="evidence" value="ECO:0007669"/>
    <property type="project" value="TreeGrafter"/>
</dbReference>
<protein>
    <recommendedName>
        <fullName evidence="9">U4/U6.U5 small nuclear ribonucleoprotein 27kDa protein domain-containing protein</fullName>
    </recommendedName>
</protein>
<evidence type="ECO:0000256" key="4">
    <source>
        <dbReference type="ARBA" id="ARBA00011825"/>
    </source>
</evidence>
<evidence type="ECO:0000256" key="1">
    <source>
        <dbReference type="ARBA" id="ARBA00003632"/>
    </source>
</evidence>
<dbReference type="AlphaFoldDB" id="A0A2T9Z5C5"/>
<feature type="compositionally biased region" description="Basic residues" evidence="8">
    <location>
        <begin position="62"/>
        <end position="87"/>
    </location>
</feature>
<evidence type="ECO:0000256" key="2">
    <source>
        <dbReference type="ARBA" id="ARBA00004123"/>
    </source>
</evidence>
<evidence type="ECO:0000259" key="9">
    <source>
        <dbReference type="Pfam" id="PF08648"/>
    </source>
</evidence>
<dbReference type="OrthoDB" id="21368at2759"/>
<evidence type="ECO:0000256" key="3">
    <source>
        <dbReference type="ARBA" id="ARBA00008218"/>
    </source>
</evidence>
<dbReference type="GO" id="GO:0006397">
    <property type="term" value="P:mRNA processing"/>
    <property type="evidence" value="ECO:0007669"/>
    <property type="project" value="UniProtKB-KW"/>
</dbReference>
<dbReference type="InterPro" id="IPR013957">
    <property type="entry name" value="SNRNP27"/>
</dbReference>
<dbReference type="PANTHER" id="PTHR31077:SF1">
    <property type="entry name" value="U4_U6.U5 SMALL NUCLEAR RIBONUCLEOPROTEIN 27 KDA PROTEIN"/>
    <property type="match status" value="1"/>
</dbReference>
<gene>
    <name evidence="10" type="ORF">BB559_000417</name>
</gene>
<evidence type="ECO:0000256" key="8">
    <source>
        <dbReference type="SAM" id="MobiDB-lite"/>
    </source>
</evidence>
<comment type="caution">
    <text evidence="10">The sequence shown here is derived from an EMBL/GenBank/DDBJ whole genome shotgun (WGS) entry which is preliminary data.</text>
</comment>
<accession>A0A2T9Z5C5</accession>
<feature type="compositionally biased region" description="Low complexity" evidence="8">
    <location>
        <begin position="7"/>
        <end position="22"/>
    </location>
</feature>
<proteinExistence type="inferred from homology"/>
<evidence type="ECO:0000256" key="6">
    <source>
        <dbReference type="ARBA" id="ARBA00023187"/>
    </source>
</evidence>
<organism evidence="10 11">
    <name type="scientific">Furculomyces boomerangus</name>
    <dbReference type="NCBI Taxonomy" id="61424"/>
    <lineage>
        <taxon>Eukaryota</taxon>
        <taxon>Fungi</taxon>
        <taxon>Fungi incertae sedis</taxon>
        <taxon>Zoopagomycota</taxon>
        <taxon>Kickxellomycotina</taxon>
        <taxon>Harpellomycetes</taxon>
        <taxon>Harpellales</taxon>
        <taxon>Harpellaceae</taxon>
        <taxon>Furculomyces</taxon>
    </lineage>
</organism>
<comment type="subcellular location">
    <subcellularLocation>
        <location evidence="2">Nucleus</location>
    </subcellularLocation>
</comment>
<keyword evidence="7" id="KW-0539">Nucleus</keyword>
<feature type="compositionally biased region" description="Polar residues" evidence="8">
    <location>
        <begin position="144"/>
        <end position="154"/>
    </location>
</feature>
<dbReference type="PANTHER" id="PTHR31077">
    <property type="entry name" value="U4/U6.U5 SMALL NUCLEAR RIBONUCLEOPROTEIN 27 KDA PROTEIN"/>
    <property type="match status" value="1"/>
</dbReference>
<evidence type="ECO:0000256" key="7">
    <source>
        <dbReference type="ARBA" id="ARBA00023242"/>
    </source>
</evidence>
<reference evidence="10 11" key="1">
    <citation type="journal article" date="2018" name="MBio">
        <title>Comparative Genomics Reveals the Core Gene Toolbox for the Fungus-Insect Symbiosis.</title>
        <authorList>
            <person name="Wang Y."/>
            <person name="Stata M."/>
            <person name="Wang W."/>
            <person name="Stajich J.E."/>
            <person name="White M.M."/>
            <person name="Moncalvo J.M."/>
        </authorList>
    </citation>
    <scope>NUCLEOTIDE SEQUENCE [LARGE SCALE GENOMIC DNA]</scope>
    <source>
        <strain evidence="10 11">AUS-77-4</strain>
    </source>
</reference>
<keyword evidence="5" id="KW-0507">mRNA processing</keyword>
<dbReference type="Pfam" id="PF08648">
    <property type="entry name" value="SNRNP27"/>
    <property type="match status" value="1"/>
</dbReference>